<accession>A0A6N9R045</accession>
<dbReference type="RefSeq" id="WP_162229623.1">
    <property type="nucleotide sequence ID" value="NZ_WMHZ01000010.1"/>
</dbReference>
<comment type="caution">
    <text evidence="1">The sequence shown here is derived from an EMBL/GenBank/DDBJ whole genome shotgun (WGS) entry which is preliminary data.</text>
</comment>
<dbReference type="EMBL" id="WMHZ01000010">
    <property type="protein sequence ID" value="NDO78257.1"/>
    <property type="molecule type" value="Genomic_DNA"/>
</dbReference>
<dbReference type="Proteomes" id="UP000471026">
    <property type="component" value="Unassembled WGS sequence"/>
</dbReference>
<sequence>MCATCVARAELRIMDTPELLRDLDVTITKQAKQTAPGPGGGSDRMVLNLAASEAGTELRAAWRVFAEKHDPTVGEVLAGFRATVRHPDTPERVTRLELAFKAADRARDSAPEQRVIGTCTCGRPLATARTEGTIECRHCGARWDIAGTLEDRTERVKHREVSPQEAEMYMRAAYRAKLPAETVRSWIKRGDLQRVWPDSERVLLGDVIEVWVKKGNLVAPSTVNL</sequence>
<protein>
    <submittedName>
        <fullName evidence="1">Uncharacterized protein</fullName>
    </submittedName>
</protein>
<dbReference type="AlphaFoldDB" id="A0A6N9R045"/>
<organism evidence="1 2">
    <name type="scientific">Kocuria marina subsp. indica</name>
    <dbReference type="NCBI Taxonomy" id="1049583"/>
    <lineage>
        <taxon>Bacteria</taxon>
        <taxon>Bacillati</taxon>
        <taxon>Actinomycetota</taxon>
        <taxon>Actinomycetes</taxon>
        <taxon>Micrococcales</taxon>
        <taxon>Micrococcaceae</taxon>
        <taxon>Kocuria</taxon>
    </lineage>
</organism>
<proteinExistence type="predicted"/>
<evidence type="ECO:0000313" key="2">
    <source>
        <dbReference type="Proteomes" id="UP000471026"/>
    </source>
</evidence>
<evidence type="ECO:0000313" key="1">
    <source>
        <dbReference type="EMBL" id="NDO78257.1"/>
    </source>
</evidence>
<reference evidence="1 2" key="1">
    <citation type="submission" date="2019-11" db="EMBL/GenBank/DDBJ databases">
        <title>Draft genome sequence of Kocuria indica DP-K7, a methyl red degrading Actinobacterium.</title>
        <authorList>
            <person name="Kumaran S."/>
            <person name="Tischler D."/>
            <person name="Ngo A.C.R."/>
            <person name="Schultes F."/>
        </authorList>
    </citation>
    <scope>NUCLEOTIDE SEQUENCE [LARGE SCALE GENOMIC DNA]</scope>
    <source>
        <strain evidence="1 2">DP-K7</strain>
    </source>
</reference>
<gene>
    <name evidence="1" type="ORF">GKZ75_08475</name>
</gene>
<name>A0A6N9R045_9MICC</name>